<comment type="caution">
    <text evidence="1">The sequence shown here is derived from an EMBL/GenBank/DDBJ whole genome shotgun (WGS) entry which is preliminary data.</text>
</comment>
<reference evidence="1 2" key="1">
    <citation type="journal article" date="2021" name="Nat. Commun.">
        <title>Genetic determinants of endophytism in the Arabidopsis root mycobiome.</title>
        <authorList>
            <person name="Mesny F."/>
            <person name="Miyauchi S."/>
            <person name="Thiergart T."/>
            <person name="Pickel B."/>
            <person name="Atanasova L."/>
            <person name="Karlsson M."/>
            <person name="Huettel B."/>
            <person name="Barry K.W."/>
            <person name="Haridas S."/>
            <person name="Chen C."/>
            <person name="Bauer D."/>
            <person name="Andreopoulos W."/>
            <person name="Pangilinan J."/>
            <person name="LaButti K."/>
            <person name="Riley R."/>
            <person name="Lipzen A."/>
            <person name="Clum A."/>
            <person name="Drula E."/>
            <person name="Henrissat B."/>
            <person name="Kohler A."/>
            <person name="Grigoriev I.V."/>
            <person name="Martin F.M."/>
            <person name="Hacquard S."/>
        </authorList>
    </citation>
    <scope>NUCLEOTIDE SEQUENCE [LARGE SCALE GENOMIC DNA]</scope>
    <source>
        <strain evidence="1 2">MPI-SDFR-AT-0079</strain>
    </source>
</reference>
<dbReference type="EMBL" id="JAGIZQ010000005">
    <property type="protein sequence ID" value="KAH6628921.1"/>
    <property type="molecule type" value="Genomic_DNA"/>
</dbReference>
<evidence type="ECO:0000313" key="2">
    <source>
        <dbReference type="Proteomes" id="UP000724584"/>
    </source>
</evidence>
<accession>A0ACB7P4C5</accession>
<gene>
    <name evidence="1" type="ORF">F5144DRAFT_328973</name>
</gene>
<organism evidence="1 2">
    <name type="scientific">Chaetomium tenue</name>
    <dbReference type="NCBI Taxonomy" id="1854479"/>
    <lineage>
        <taxon>Eukaryota</taxon>
        <taxon>Fungi</taxon>
        <taxon>Dikarya</taxon>
        <taxon>Ascomycota</taxon>
        <taxon>Pezizomycotina</taxon>
        <taxon>Sordariomycetes</taxon>
        <taxon>Sordariomycetidae</taxon>
        <taxon>Sordariales</taxon>
        <taxon>Chaetomiaceae</taxon>
        <taxon>Chaetomium</taxon>
    </lineage>
</organism>
<dbReference type="Proteomes" id="UP000724584">
    <property type="component" value="Unassembled WGS sequence"/>
</dbReference>
<name>A0ACB7P4C5_9PEZI</name>
<protein>
    <submittedName>
        <fullName evidence="1">Uncharacterized protein</fullName>
    </submittedName>
</protein>
<proteinExistence type="predicted"/>
<sequence length="265" mass="28389">MTLLRRLRAVVALAAAVSTVVSAEQPVLFHGTSIVILPANGTSSPANSTLKAANFYCYMADQGYFSFGWWVNPSPAANTSHCAPDSTRYHWYEFATLQGCDAAAGTCEFSTQNVAVRAPRGEDGNNDDDDDDDDDSSRRDPDAGPLPVPFPHDRQLRYVIRPVDVGNGVHGQMAVSWVDDGEVQVYGVGTREVLSAAAGAEGAGDRQGEGLRACRKAMRTLRGMWEKYRPRLAMEVDWALCDGGKGGKGGLVRQGGGVSYQAGDL</sequence>
<keyword evidence="2" id="KW-1185">Reference proteome</keyword>
<evidence type="ECO:0000313" key="1">
    <source>
        <dbReference type="EMBL" id="KAH6628921.1"/>
    </source>
</evidence>